<reference evidence="2" key="1">
    <citation type="submission" date="2020-10" db="EMBL/GenBank/DDBJ databases">
        <authorList>
            <person name="Gilroy R."/>
        </authorList>
    </citation>
    <scope>NUCLEOTIDE SEQUENCE</scope>
    <source>
        <strain evidence="2">ChiGjej1B1-2707</strain>
    </source>
</reference>
<dbReference type="InterPro" id="IPR007059">
    <property type="entry name" value="DmsC"/>
</dbReference>
<feature type="transmembrane region" description="Helical" evidence="1">
    <location>
        <begin position="109"/>
        <end position="129"/>
    </location>
</feature>
<dbReference type="GO" id="GO:0009389">
    <property type="term" value="F:dimethyl sulfoxide reductase activity"/>
    <property type="evidence" value="ECO:0007669"/>
    <property type="project" value="TreeGrafter"/>
</dbReference>
<feature type="transmembrane region" description="Helical" evidence="1">
    <location>
        <begin position="234"/>
        <end position="254"/>
    </location>
</feature>
<feature type="transmembrane region" description="Helical" evidence="1">
    <location>
        <begin position="80"/>
        <end position="97"/>
    </location>
</feature>
<dbReference type="PANTHER" id="PTHR38095">
    <property type="entry name" value="ANAEROBIC DIMETHYL SULFOXIDE REDUCTASE CHAIN YNFH"/>
    <property type="match status" value="1"/>
</dbReference>
<keyword evidence="1" id="KW-0812">Transmembrane</keyword>
<dbReference type="EMBL" id="DVGB01000099">
    <property type="protein sequence ID" value="HIR02241.1"/>
    <property type="molecule type" value="Genomic_DNA"/>
</dbReference>
<gene>
    <name evidence="2" type="ORF">IAA69_08295</name>
</gene>
<feature type="transmembrane region" description="Helical" evidence="1">
    <location>
        <begin position="171"/>
        <end position="194"/>
    </location>
</feature>
<dbReference type="Pfam" id="PF04976">
    <property type="entry name" value="DmsC"/>
    <property type="match status" value="1"/>
</dbReference>
<evidence type="ECO:0000313" key="3">
    <source>
        <dbReference type="Proteomes" id="UP000824261"/>
    </source>
</evidence>
<protein>
    <recommendedName>
        <fullName evidence="4">DMSO reductase anchor subunit</fullName>
    </recommendedName>
</protein>
<evidence type="ECO:0000256" key="1">
    <source>
        <dbReference type="SAM" id="Phobius"/>
    </source>
</evidence>
<feature type="transmembrane region" description="Helical" evidence="1">
    <location>
        <begin position="141"/>
        <end position="164"/>
    </location>
</feature>
<keyword evidence="1" id="KW-0472">Membrane</keyword>
<keyword evidence="1" id="KW-1133">Transmembrane helix</keyword>
<evidence type="ECO:0008006" key="4">
    <source>
        <dbReference type="Google" id="ProtNLM"/>
    </source>
</evidence>
<evidence type="ECO:0000313" key="2">
    <source>
        <dbReference type="EMBL" id="HIR02241.1"/>
    </source>
</evidence>
<sequence length="295" mass="30276">MELQWPLIIFTTLLAWSCGVFATQGALALKGEGREVQLPALIASVALLAVSGVAVFFHLQHWERIFNGFGHITSGITQELIAIVVFVVVAVVYFAMLRKSEDGGTVPQWLAVAAIAISVVLAVVSAHSYMMAARPAWDTAVWPLAMLLAGGAAGALTVMAMLAAKGGESKVGALTSVVLAAASAVASVAMVAVWQASAGSFADVGYHFDPTSPTSALVDAAAETNVLSGDLAPLVWLGVVVVGALAPLACAVLAQKKGGKSWLALGATGAACAVVGAVCLRVVFYELGLSVFMFY</sequence>
<organism evidence="2 3">
    <name type="scientific">Candidatus Aveggerthella stercoripullorum</name>
    <dbReference type="NCBI Taxonomy" id="2840688"/>
    <lineage>
        <taxon>Bacteria</taxon>
        <taxon>Bacillati</taxon>
        <taxon>Actinomycetota</taxon>
        <taxon>Coriobacteriia</taxon>
        <taxon>Eggerthellales</taxon>
        <taxon>Eggerthellaceae</taxon>
        <taxon>Eggerthellaceae incertae sedis</taxon>
        <taxon>Candidatus Aveggerthella</taxon>
    </lineage>
</organism>
<feature type="transmembrane region" description="Helical" evidence="1">
    <location>
        <begin position="41"/>
        <end position="60"/>
    </location>
</feature>
<feature type="transmembrane region" description="Helical" evidence="1">
    <location>
        <begin position="261"/>
        <end position="284"/>
    </location>
</feature>
<dbReference type="GO" id="GO:0005886">
    <property type="term" value="C:plasma membrane"/>
    <property type="evidence" value="ECO:0007669"/>
    <property type="project" value="TreeGrafter"/>
</dbReference>
<accession>A0A9D1A1N3</accession>
<comment type="caution">
    <text evidence="2">The sequence shown here is derived from an EMBL/GenBank/DDBJ whole genome shotgun (WGS) entry which is preliminary data.</text>
</comment>
<dbReference type="Proteomes" id="UP000824261">
    <property type="component" value="Unassembled WGS sequence"/>
</dbReference>
<proteinExistence type="predicted"/>
<dbReference type="GO" id="GO:0009390">
    <property type="term" value="C:dimethyl sulfoxide reductase complex"/>
    <property type="evidence" value="ECO:0007669"/>
    <property type="project" value="TreeGrafter"/>
</dbReference>
<feature type="transmembrane region" description="Helical" evidence="1">
    <location>
        <begin position="6"/>
        <end position="29"/>
    </location>
</feature>
<name>A0A9D1A1N3_9ACTN</name>
<reference evidence="2" key="2">
    <citation type="journal article" date="2021" name="PeerJ">
        <title>Extensive microbial diversity within the chicken gut microbiome revealed by metagenomics and culture.</title>
        <authorList>
            <person name="Gilroy R."/>
            <person name="Ravi A."/>
            <person name="Getino M."/>
            <person name="Pursley I."/>
            <person name="Horton D.L."/>
            <person name="Alikhan N.F."/>
            <person name="Baker D."/>
            <person name="Gharbi K."/>
            <person name="Hall N."/>
            <person name="Watson M."/>
            <person name="Adriaenssens E.M."/>
            <person name="Foster-Nyarko E."/>
            <person name="Jarju S."/>
            <person name="Secka A."/>
            <person name="Antonio M."/>
            <person name="Oren A."/>
            <person name="Chaudhuri R.R."/>
            <person name="La Ragione R."/>
            <person name="Hildebrand F."/>
            <person name="Pallen M.J."/>
        </authorList>
    </citation>
    <scope>NUCLEOTIDE SEQUENCE</scope>
    <source>
        <strain evidence="2">ChiGjej1B1-2707</strain>
    </source>
</reference>
<dbReference type="AlphaFoldDB" id="A0A9D1A1N3"/>
<dbReference type="PANTHER" id="PTHR38095:SF2">
    <property type="entry name" value="ANAEROBIC DIMETHYL SULFOXIDE REDUCTASE CHAIN C"/>
    <property type="match status" value="1"/>
</dbReference>
<dbReference type="GO" id="GO:0019645">
    <property type="term" value="P:anaerobic electron transport chain"/>
    <property type="evidence" value="ECO:0007669"/>
    <property type="project" value="InterPro"/>
</dbReference>